<protein>
    <submittedName>
        <fullName evidence="3">Uncharacterized protein</fullName>
    </submittedName>
</protein>
<accession>A0A6J7WS36</accession>
<name>A0A6J7WS36_9CAUD</name>
<evidence type="ECO:0000313" key="3">
    <source>
        <dbReference type="EMBL" id="CAB5220781.1"/>
    </source>
</evidence>
<gene>
    <name evidence="3" type="ORF">UFOVP246_37</name>
    <name evidence="2" type="ORF">UFOVP59_78</name>
</gene>
<evidence type="ECO:0000313" key="2">
    <source>
        <dbReference type="EMBL" id="CAB4125104.1"/>
    </source>
</evidence>
<reference evidence="3" key="1">
    <citation type="submission" date="2020-05" db="EMBL/GenBank/DDBJ databases">
        <authorList>
            <person name="Chiriac C."/>
            <person name="Salcher M."/>
            <person name="Ghai R."/>
            <person name="Kavagutti S V."/>
        </authorList>
    </citation>
    <scope>NUCLEOTIDE SEQUENCE</scope>
</reference>
<dbReference type="EMBL" id="LR798291">
    <property type="protein sequence ID" value="CAB5220781.1"/>
    <property type="molecule type" value="Genomic_DNA"/>
</dbReference>
<dbReference type="EMBL" id="LR796181">
    <property type="protein sequence ID" value="CAB4125104.1"/>
    <property type="molecule type" value="Genomic_DNA"/>
</dbReference>
<feature type="compositionally biased region" description="Polar residues" evidence="1">
    <location>
        <begin position="49"/>
        <end position="58"/>
    </location>
</feature>
<organism evidence="3">
    <name type="scientific">uncultured Caudovirales phage</name>
    <dbReference type="NCBI Taxonomy" id="2100421"/>
    <lineage>
        <taxon>Viruses</taxon>
        <taxon>Duplodnaviria</taxon>
        <taxon>Heunggongvirae</taxon>
        <taxon>Uroviricota</taxon>
        <taxon>Caudoviricetes</taxon>
        <taxon>Peduoviridae</taxon>
        <taxon>Maltschvirus</taxon>
        <taxon>Maltschvirus maltsch</taxon>
    </lineage>
</organism>
<feature type="region of interest" description="Disordered" evidence="1">
    <location>
        <begin position="47"/>
        <end position="76"/>
    </location>
</feature>
<sequence length="148" mass="16502">MAKYSNIEKLFQKVNKDLDDVRKEFYYGLAEVLVRVSPVDTGAYMDSHNIGTDTTRAGYTSKEGEHKAQGVSRGPVEERTLARLSSEIESIPEDATKVYIANCSPHSKFVEDGGKGWKTPGYAPFRIMRREAKRVLDSAVANVKGRSQ</sequence>
<evidence type="ECO:0000256" key="1">
    <source>
        <dbReference type="SAM" id="MobiDB-lite"/>
    </source>
</evidence>
<proteinExistence type="predicted"/>